<name>A0A9Q0S7C9_9DIPT</name>
<comment type="caution">
    <text evidence="9">The sequence shown here is derived from an EMBL/GenBank/DDBJ whole genome shotgun (WGS) entry which is preliminary data.</text>
</comment>
<evidence type="ECO:0000256" key="7">
    <source>
        <dbReference type="SAM" id="Phobius"/>
    </source>
</evidence>
<dbReference type="PROSITE" id="PS50850">
    <property type="entry name" value="MFS"/>
    <property type="match status" value="1"/>
</dbReference>
<dbReference type="Proteomes" id="UP001151699">
    <property type="component" value="Chromosome A"/>
</dbReference>
<feature type="transmembrane region" description="Helical" evidence="7">
    <location>
        <begin position="249"/>
        <end position="270"/>
    </location>
</feature>
<keyword evidence="10" id="KW-1185">Reference proteome</keyword>
<feature type="transmembrane region" description="Helical" evidence="7">
    <location>
        <begin position="187"/>
        <end position="208"/>
    </location>
</feature>
<evidence type="ECO:0000256" key="2">
    <source>
        <dbReference type="ARBA" id="ARBA00022448"/>
    </source>
</evidence>
<dbReference type="Gene3D" id="1.20.1250.20">
    <property type="entry name" value="MFS general substrate transporter like domains"/>
    <property type="match status" value="2"/>
</dbReference>
<evidence type="ECO:0000256" key="3">
    <source>
        <dbReference type="ARBA" id="ARBA00022692"/>
    </source>
</evidence>
<sequence>MREGEIPQSPIECRELLDDSPANGKCPKSSKVSTKCRNILWHLSFWGFIINYVARSNLNMAIVSMARPRNQSNSSASSECFNHSSSLPIVNAGNFTSDNFNKHFSVERTIMDALKLPYNDTGFDWTEYEYGQCLGSFYWFFWSTHLMGGYLANRFGTKLIFGISNFLSCAISCLIPMAAYLNFNLLLAVRVTQGILNGFCWPAMYDIVSRWIPPNERSTFVTAYIGGSVGLAIFYPIFGYILTVSSWEWIFHFSAMASLIWFIFWQCCVYNSPAEHPRIDSSELNYITKALGDSVQNHQNVSIPWISILTSFPLWITIIGFWGSVWQILTLMIQLPSYFKLIHNFDYSVSGLLSGGPYILRMGFSYIFSSLIDYLLRSKTLTRTNARKFAVFVNSILSGFVVMLLAYSGCNSTAAIVLSSVAITLLGAQASGFLCCFVDLAPNFSSILMGMALTISVLSGTVSSHIVGVLTNNNQTSEQWKLVFFISAGMTSACGMIFIIFGSAELQKWNNSSNEIEMKSLKGKREK</sequence>
<comment type="subcellular location">
    <subcellularLocation>
        <location evidence="1">Membrane</location>
        <topology evidence="1">Multi-pass membrane protein</topology>
    </subcellularLocation>
</comment>
<keyword evidence="2" id="KW-0813">Transport</keyword>
<dbReference type="InterPro" id="IPR020846">
    <property type="entry name" value="MFS_dom"/>
</dbReference>
<evidence type="ECO:0000256" key="5">
    <source>
        <dbReference type="ARBA" id="ARBA00022989"/>
    </source>
</evidence>
<dbReference type="PANTHER" id="PTHR11662">
    <property type="entry name" value="SOLUTE CARRIER FAMILY 17"/>
    <property type="match status" value="1"/>
</dbReference>
<evidence type="ECO:0000259" key="8">
    <source>
        <dbReference type="PROSITE" id="PS50850"/>
    </source>
</evidence>
<dbReference type="InterPro" id="IPR011701">
    <property type="entry name" value="MFS"/>
</dbReference>
<dbReference type="GO" id="GO:0006820">
    <property type="term" value="P:monoatomic anion transport"/>
    <property type="evidence" value="ECO:0007669"/>
    <property type="project" value="TreeGrafter"/>
</dbReference>
<feature type="transmembrane region" description="Helical" evidence="7">
    <location>
        <begin position="389"/>
        <end position="408"/>
    </location>
</feature>
<protein>
    <submittedName>
        <fullName evidence="9">Sialin</fullName>
    </submittedName>
</protein>
<keyword evidence="6 7" id="KW-0472">Membrane</keyword>
<reference evidence="9" key="1">
    <citation type="submission" date="2022-07" db="EMBL/GenBank/DDBJ databases">
        <authorList>
            <person name="Trinca V."/>
            <person name="Uliana J.V.C."/>
            <person name="Torres T.T."/>
            <person name="Ward R.J."/>
            <person name="Monesi N."/>
        </authorList>
    </citation>
    <scope>NUCLEOTIDE SEQUENCE</scope>
    <source>
        <strain evidence="9">HSMRA1968</strain>
        <tissue evidence="9">Whole embryos</tissue>
    </source>
</reference>
<dbReference type="AlphaFoldDB" id="A0A9Q0S7C9"/>
<dbReference type="Pfam" id="PF07690">
    <property type="entry name" value="MFS_1"/>
    <property type="match status" value="1"/>
</dbReference>
<dbReference type="PANTHER" id="PTHR11662:SF79">
    <property type="entry name" value="NA[+]-DEPENDENT INORGANIC PHOSPHATE COTRANSPORTER, ISOFORM A"/>
    <property type="match status" value="1"/>
</dbReference>
<dbReference type="SUPFAM" id="SSF103473">
    <property type="entry name" value="MFS general substrate transporter"/>
    <property type="match status" value="1"/>
</dbReference>
<evidence type="ECO:0000313" key="10">
    <source>
        <dbReference type="Proteomes" id="UP001151699"/>
    </source>
</evidence>
<dbReference type="EMBL" id="WJQU01000001">
    <property type="protein sequence ID" value="KAJ6646778.1"/>
    <property type="molecule type" value="Genomic_DNA"/>
</dbReference>
<feature type="transmembrane region" description="Helical" evidence="7">
    <location>
        <begin position="482"/>
        <end position="501"/>
    </location>
</feature>
<feature type="transmembrane region" description="Helical" evidence="7">
    <location>
        <begin position="358"/>
        <end position="377"/>
    </location>
</feature>
<evidence type="ECO:0000256" key="6">
    <source>
        <dbReference type="ARBA" id="ARBA00023136"/>
    </source>
</evidence>
<organism evidence="9 10">
    <name type="scientific">Pseudolycoriella hygida</name>
    <dbReference type="NCBI Taxonomy" id="35572"/>
    <lineage>
        <taxon>Eukaryota</taxon>
        <taxon>Metazoa</taxon>
        <taxon>Ecdysozoa</taxon>
        <taxon>Arthropoda</taxon>
        <taxon>Hexapoda</taxon>
        <taxon>Insecta</taxon>
        <taxon>Pterygota</taxon>
        <taxon>Neoptera</taxon>
        <taxon>Endopterygota</taxon>
        <taxon>Diptera</taxon>
        <taxon>Nematocera</taxon>
        <taxon>Sciaroidea</taxon>
        <taxon>Sciaridae</taxon>
        <taxon>Pseudolycoriella</taxon>
    </lineage>
</organism>
<feature type="transmembrane region" description="Helical" evidence="7">
    <location>
        <begin position="312"/>
        <end position="338"/>
    </location>
</feature>
<keyword evidence="5 7" id="KW-1133">Transmembrane helix</keyword>
<proteinExistence type="predicted"/>
<feature type="transmembrane region" description="Helical" evidence="7">
    <location>
        <begin position="220"/>
        <end position="243"/>
    </location>
</feature>
<dbReference type="OrthoDB" id="2985014at2759"/>
<dbReference type="InterPro" id="IPR050382">
    <property type="entry name" value="MFS_Na/Anion_cotransporter"/>
</dbReference>
<evidence type="ECO:0000256" key="1">
    <source>
        <dbReference type="ARBA" id="ARBA00004141"/>
    </source>
</evidence>
<feature type="transmembrane region" description="Helical" evidence="7">
    <location>
        <begin position="159"/>
        <end position="181"/>
    </location>
</feature>
<feature type="transmembrane region" description="Helical" evidence="7">
    <location>
        <begin position="447"/>
        <end position="470"/>
    </location>
</feature>
<accession>A0A9Q0S7C9</accession>
<feature type="transmembrane region" description="Helical" evidence="7">
    <location>
        <begin position="414"/>
        <end position="440"/>
    </location>
</feature>
<dbReference type="GO" id="GO:0016020">
    <property type="term" value="C:membrane"/>
    <property type="evidence" value="ECO:0007669"/>
    <property type="project" value="UniProtKB-SubCell"/>
</dbReference>
<keyword evidence="4" id="KW-0769">Symport</keyword>
<dbReference type="InterPro" id="IPR036259">
    <property type="entry name" value="MFS_trans_sf"/>
</dbReference>
<gene>
    <name evidence="9" type="primary">SLC17A5_2</name>
    <name evidence="9" type="ORF">Bhyg_01992</name>
</gene>
<evidence type="ECO:0000256" key="4">
    <source>
        <dbReference type="ARBA" id="ARBA00022847"/>
    </source>
</evidence>
<evidence type="ECO:0000313" key="9">
    <source>
        <dbReference type="EMBL" id="KAJ6646778.1"/>
    </source>
</evidence>
<dbReference type="GO" id="GO:0015293">
    <property type="term" value="F:symporter activity"/>
    <property type="evidence" value="ECO:0007669"/>
    <property type="project" value="UniProtKB-KW"/>
</dbReference>
<feature type="domain" description="Major facilitator superfamily (MFS) profile" evidence="8">
    <location>
        <begin position="86"/>
        <end position="507"/>
    </location>
</feature>
<dbReference type="FunFam" id="1.20.1250.20:FF:000003">
    <property type="entry name" value="Solute carrier family 17 member 3"/>
    <property type="match status" value="1"/>
</dbReference>
<keyword evidence="3 7" id="KW-0812">Transmembrane</keyword>